<evidence type="ECO:0000256" key="4">
    <source>
        <dbReference type="ARBA" id="ARBA00022729"/>
    </source>
</evidence>
<evidence type="ECO:0000256" key="3">
    <source>
        <dbReference type="ARBA" id="ARBA00009284"/>
    </source>
</evidence>
<dbReference type="PANTHER" id="PTHR30504:SF3">
    <property type="entry name" value="GLUCANS BIOSYNTHESIS PROTEIN D"/>
    <property type="match status" value="1"/>
</dbReference>
<evidence type="ECO:0000256" key="1">
    <source>
        <dbReference type="ARBA" id="ARBA00004418"/>
    </source>
</evidence>
<protein>
    <submittedName>
        <fullName evidence="7">Glucan biosynthesis protein D</fullName>
    </submittedName>
</protein>
<dbReference type="RefSeq" id="WP_160738793.1">
    <property type="nucleotide sequence ID" value="NZ_WTYQ01000002.1"/>
</dbReference>
<dbReference type="InterPro" id="IPR013783">
    <property type="entry name" value="Ig-like_fold"/>
</dbReference>
<dbReference type="SUPFAM" id="SSF74650">
    <property type="entry name" value="Galactose mutarotase-like"/>
    <property type="match status" value="1"/>
</dbReference>
<comment type="subcellular location">
    <subcellularLocation>
        <location evidence="1">Periplasm</location>
    </subcellularLocation>
</comment>
<proteinExistence type="inferred from homology"/>
<dbReference type="PANTHER" id="PTHR30504">
    <property type="entry name" value="GLUCANS BIOSYNTHESIS PROTEIN"/>
    <property type="match status" value="1"/>
</dbReference>
<dbReference type="OrthoDB" id="9777817at2"/>
<dbReference type="GO" id="GO:0003824">
    <property type="term" value="F:catalytic activity"/>
    <property type="evidence" value="ECO:0007669"/>
    <property type="project" value="InterPro"/>
</dbReference>
<dbReference type="AlphaFoldDB" id="A0A845A7B7"/>
<dbReference type="Proteomes" id="UP000460561">
    <property type="component" value="Unassembled WGS sequence"/>
</dbReference>
<gene>
    <name evidence="7" type="ORF">GRI39_05895</name>
</gene>
<comment type="pathway">
    <text evidence="2">Glycan metabolism; osmoregulated periplasmic glucan (OPG) biosynthesis.</text>
</comment>
<dbReference type="SUPFAM" id="SSF81296">
    <property type="entry name" value="E set domains"/>
    <property type="match status" value="1"/>
</dbReference>
<name>A0A845A7B7_9SPHN</name>
<dbReference type="Pfam" id="PF04349">
    <property type="entry name" value="MdoG"/>
    <property type="match status" value="1"/>
</dbReference>
<dbReference type="InterPro" id="IPR011013">
    <property type="entry name" value="Gal_mutarotase_sf_dom"/>
</dbReference>
<comment type="caution">
    <text evidence="7">The sequence shown here is derived from an EMBL/GenBank/DDBJ whole genome shotgun (WGS) entry which is preliminary data.</text>
</comment>
<keyword evidence="4" id="KW-0732">Signal</keyword>
<organism evidence="7 8">
    <name type="scientific">Altericroceibacterium indicum</name>
    <dbReference type="NCBI Taxonomy" id="374177"/>
    <lineage>
        <taxon>Bacteria</taxon>
        <taxon>Pseudomonadati</taxon>
        <taxon>Pseudomonadota</taxon>
        <taxon>Alphaproteobacteria</taxon>
        <taxon>Sphingomonadales</taxon>
        <taxon>Erythrobacteraceae</taxon>
        <taxon>Altericroceibacterium</taxon>
    </lineage>
</organism>
<dbReference type="GO" id="GO:0051274">
    <property type="term" value="P:beta-glucan biosynthetic process"/>
    <property type="evidence" value="ECO:0007669"/>
    <property type="project" value="TreeGrafter"/>
</dbReference>
<dbReference type="GO" id="GO:0030246">
    <property type="term" value="F:carbohydrate binding"/>
    <property type="evidence" value="ECO:0007669"/>
    <property type="project" value="InterPro"/>
</dbReference>
<reference evidence="7 8" key="1">
    <citation type="submission" date="2019-12" db="EMBL/GenBank/DDBJ databases">
        <title>Genomic-based taxomic classification of the family Erythrobacteraceae.</title>
        <authorList>
            <person name="Xu L."/>
        </authorList>
    </citation>
    <scope>NUCLEOTIDE SEQUENCE [LARGE SCALE GENOMIC DNA]</scope>
    <source>
        <strain evidence="7 8">DSM 18604</strain>
    </source>
</reference>
<keyword evidence="5" id="KW-0574">Periplasm</keyword>
<feature type="domain" description="Glucan biosynthesis periplasmic MdoG C-terminal" evidence="6">
    <location>
        <begin position="13"/>
        <end position="467"/>
    </location>
</feature>
<dbReference type="Gene3D" id="2.70.98.10">
    <property type="match status" value="1"/>
</dbReference>
<evidence type="ECO:0000256" key="5">
    <source>
        <dbReference type="ARBA" id="ARBA00022764"/>
    </source>
</evidence>
<dbReference type="InterPro" id="IPR007444">
    <property type="entry name" value="Glucan_biosyn_MdoG_C"/>
</dbReference>
<sequence length="471" mass="52126">MAASGRLGPPQNFSWDDLKKRARKMAGQAYKAPPKARDMAKDFDEYVKLTYGDGEAIEGMVRLFPAAKTVAEQPVIMHVVEDGKARLIKDTTGLFQGNAHADPAGFRIMDSSGKSDWIAFLGASYFRAAGSRGQYGLSARGIAVNIGLPEAEEFPDFTEFWIERVGTDRFFIYALLDGPSVTGAYRFDSSMTDEGVVQDIQAAVFFRQDIRRLGLAVETSMFWYDQTNHDVHKDWRPEIHDSDGLAIWSGTGERIWRPLANSNTARINTFQTPSPKGFGLLQRDQKFDHYQDDSVFYDRRPGLWVEPKGDWGEGAVVLYEMPTDKETADNIGAFWTPAEAAVAGGSMELAYKLTWTSQDLSKGTAARNVDFFKGPAGAPGTPPIEGATKYVFDFEGGSLAGLDRQSGVEIVTNLPASAVLSSSAYPVVGRTNYWRAMIDIRNDLTDPLDCRLFLRRNNDALTETVIMSLQP</sequence>
<evidence type="ECO:0000313" key="7">
    <source>
        <dbReference type="EMBL" id="MXP25574.1"/>
    </source>
</evidence>
<comment type="similarity">
    <text evidence="3">Belongs to the OpgD/OpgG family.</text>
</comment>
<accession>A0A845A7B7</accession>
<evidence type="ECO:0000313" key="8">
    <source>
        <dbReference type="Proteomes" id="UP000460561"/>
    </source>
</evidence>
<evidence type="ECO:0000259" key="6">
    <source>
        <dbReference type="Pfam" id="PF04349"/>
    </source>
</evidence>
<dbReference type="UniPathway" id="UPA00637"/>
<keyword evidence="8" id="KW-1185">Reference proteome</keyword>
<dbReference type="Gene3D" id="2.60.40.10">
    <property type="entry name" value="Immunoglobulins"/>
    <property type="match status" value="1"/>
</dbReference>
<dbReference type="InterPro" id="IPR014756">
    <property type="entry name" value="Ig_E-set"/>
</dbReference>
<evidence type="ECO:0000256" key="2">
    <source>
        <dbReference type="ARBA" id="ARBA00005001"/>
    </source>
</evidence>
<dbReference type="EMBL" id="WTYQ01000002">
    <property type="protein sequence ID" value="MXP25574.1"/>
    <property type="molecule type" value="Genomic_DNA"/>
</dbReference>
<dbReference type="InterPro" id="IPR014718">
    <property type="entry name" value="GH-type_carb-bd"/>
</dbReference>
<dbReference type="PIRSF" id="PIRSF006281">
    <property type="entry name" value="MdoG"/>
    <property type="match status" value="1"/>
</dbReference>
<dbReference type="GO" id="GO:0030288">
    <property type="term" value="C:outer membrane-bounded periplasmic space"/>
    <property type="evidence" value="ECO:0007669"/>
    <property type="project" value="TreeGrafter"/>
</dbReference>
<dbReference type="InterPro" id="IPR014438">
    <property type="entry name" value="Glucan_biosyn_MdoG/MdoD"/>
</dbReference>